<proteinExistence type="predicted"/>
<sequence length="238" mass="28043">MATRQRYVSTEMTHFVGRDLPEADQYKLLIQIITSGWLTHPPHNPAISGRLTVNTDARISENEMYYPQIICFSDIPIGELDIHIQKFSRFGLSFLKSFLVEQGANPVFYIAKNALSRDKGRTDRVTLAERFDQTIQDYHDLFGELRNSLEKPDLPDHLKRLLSIKEFLDYHIFSFLKFFDASKPEDDPKHFYMEREWRILGNLHFTLQDIRRIILPESYASRLREELPKYIGQITFVE</sequence>
<organism evidence="1 2">
    <name type="scientific">Candidatus Manganitrophus noduliformans</name>
    <dbReference type="NCBI Taxonomy" id="2606439"/>
    <lineage>
        <taxon>Bacteria</taxon>
        <taxon>Pseudomonadati</taxon>
        <taxon>Nitrospirota</taxon>
        <taxon>Nitrospiria</taxon>
        <taxon>Candidatus Troglogloeales</taxon>
        <taxon>Candidatus Manganitrophaceae</taxon>
        <taxon>Candidatus Manganitrophus</taxon>
    </lineage>
</organism>
<dbReference type="RefSeq" id="WP_168061254.1">
    <property type="nucleotide sequence ID" value="NZ_VTOW01000003.1"/>
</dbReference>
<dbReference type="EMBL" id="VTOW01000003">
    <property type="protein sequence ID" value="NKE71990.1"/>
    <property type="molecule type" value="Genomic_DNA"/>
</dbReference>
<protein>
    <submittedName>
        <fullName evidence="1">Uncharacterized protein</fullName>
    </submittedName>
</protein>
<comment type="caution">
    <text evidence="1">The sequence shown here is derived from an EMBL/GenBank/DDBJ whole genome shotgun (WGS) entry which is preliminary data.</text>
</comment>
<evidence type="ECO:0000313" key="1">
    <source>
        <dbReference type="EMBL" id="NKE71990.1"/>
    </source>
</evidence>
<keyword evidence="2" id="KW-1185">Reference proteome</keyword>
<name>A0A7X6DRG1_9BACT</name>
<reference evidence="1 2" key="1">
    <citation type="journal article" date="2020" name="Nature">
        <title>Bacterial chemolithoautotrophy via manganese oxidation.</title>
        <authorList>
            <person name="Yu H."/>
            <person name="Leadbetter J.R."/>
        </authorList>
    </citation>
    <scope>NUCLEOTIDE SEQUENCE [LARGE SCALE GENOMIC DNA]</scope>
    <source>
        <strain evidence="1 2">Mn-1</strain>
    </source>
</reference>
<dbReference type="AlphaFoldDB" id="A0A7X6DRG1"/>
<dbReference type="Pfam" id="PF10899">
    <property type="entry name" value="AbiGi"/>
    <property type="match status" value="1"/>
</dbReference>
<dbReference type="InterPro" id="IPR021223">
    <property type="entry name" value="AbiGi"/>
</dbReference>
<evidence type="ECO:0000313" key="2">
    <source>
        <dbReference type="Proteomes" id="UP000534783"/>
    </source>
</evidence>
<dbReference type="Proteomes" id="UP000534783">
    <property type="component" value="Unassembled WGS sequence"/>
</dbReference>
<gene>
    <name evidence="1" type="ORF">MNODULE_14675</name>
</gene>
<accession>A0A7X6DRG1</accession>